<organism evidence="18 19">
    <name type="scientific">Dioscorea zingiberensis</name>
    <dbReference type="NCBI Taxonomy" id="325984"/>
    <lineage>
        <taxon>Eukaryota</taxon>
        <taxon>Viridiplantae</taxon>
        <taxon>Streptophyta</taxon>
        <taxon>Embryophyta</taxon>
        <taxon>Tracheophyta</taxon>
        <taxon>Spermatophyta</taxon>
        <taxon>Magnoliopsida</taxon>
        <taxon>Liliopsida</taxon>
        <taxon>Dioscoreales</taxon>
        <taxon>Dioscoreaceae</taxon>
        <taxon>Dioscorea</taxon>
    </lineage>
</organism>
<dbReference type="PROSITE" id="PS00107">
    <property type="entry name" value="PROTEIN_KINASE_ATP"/>
    <property type="match status" value="1"/>
</dbReference>
<evidence type="ECO:0000313" key="19">
    <source>
        <dbReference type="Proteomes" id="UP001085076"/>
    </source>
</evidence>
<dbReference type="GO" id="GO:0004674">
    <property type="term" value="F:protein serine/threonine kinase activity"/>
    <property type="evidence" value="ECO:0007669"/>
    <property type="project" value="UniProtKB-KW"/>
</dbReference>
<evidence type="ECO:0000256" key="6">
    <source>
        <dbReference type="ARBA" id="ARBA00022692"/>
    </source>
</evidence>
<sequence>MASSPSSPIASLLPQSPSSGSPPPMASSPSTSQSNVISSPPPSSPPLISTAPPLSPPPLPTSLSPASPPLPPPPSAMPPLLMMSPPPPLDVPLPTPTLSPPPPTLPSSHPPSSPISPPPPGASRHTSIPPPPPPSPPISSPLPGGSPHTIIPPPPNPPISPPPPTTVHHQPTTMPVPPPTQMVVSPIASPPPPPLPELPHSGSRTPPSNPLAPQLRVPNPTVNADSPPYPARNSSRDAIPLISTVPSLPTTSSHLPQPTFPKPDGDHSNPTSPVANRSSSSGPDVIIRPGSNNPPSGTEMKSGIVAAVVLASLLVLCLVGVALWFVRKNRKSLTGHNVPYVMPSSNAPAEIAETYYPRSPTMPLVYNAVGSHGFAYSPPEPELGNSKSLFTYEELYKFTGGFSSQNLLGEGGFGCVYKGYLPDGREVAVKQLKVGGDQGEREFKAEVEIISRIHHRHLVSLVGYCIAKDERLLVYAYVPNNTLYYHLHGEGGPVMDWATRVKVAAGSAHGLAYLHEDCHPRIIHRDIKSSNILLDNNFEAQVSDFGLARLALDANTHVTTRVVGTFGYLAPEYASSGKLTDKSDVYSFGVVLLELITGRKPVDTSQPIGDESLVEWARPLLTRALDTGDIQELPDPRLEQKYNETEMHRMIEAAAACTRHSAAMRPRMGQVVRALENLTEFDLKKGIIPGRSELFSLDLDLPDVELFQSMMPSGSQHYLL</sequence>
<dbReference type="PANTHER" id="PTHR47982">
    <property type="entry name" value="PROLINE-RICH RECEPTOR-LIKE PROTEIN KINASE PERK4"/>
    <property type="match status" value="1"/>
</dbReference>
<dbReference type="SUPFAM" id="SSF56112">
    <property type="entry name" value="Protein kinase-like (PK-like)"/>
    <property type="match status" value="1"/>
</dbReference>
<dbReference type="FunFam" id="1.10.510.10:FF:000173">
    <property type="entry name" value="proline-rich receptor-like protein kinase PERK8"/>
    <property type="match status" value="1"/>
</dbReference>
<feature type="compositionally biased region" description="Pro residues" evidence="15">
    <location>
        <begin position="53"/>
        <end position="77"/>
    </location>
</feature>
<evidence type="ECO:0000256" key="9">
    <source>
        <dbReference type="ARBA" id="ARBA00022840"/>
    </source>
</evidence>
<reference evidence="18" key="2">
    <citation type="journal article" date="2022" name="Hortic Res">
        <title>The genome of Dioscorea zingiberensis sheds light on the biosynthesis, origin and evolution of the medicinally important diosgenin saponins.</title>
        <authorList>
            <person name="Li Y."/>
            <person name="Tan C."/>
            <person name="Li Z."/>
            <person name="Guo J."/>
            <person name="Li S."/>
            <person name="Chen X."/>
            <person name="Wang C."/>
            <person name="Dai X."/>
            <person name="Yang H."/>
            <person name="Song W."/>
            <person name="Hou L."/>
            <person name="Xu J."/>
            <person name="Tong Z."/>
            <person name="Xu A."/>
            <person name="Yuan X."/>
            <person name="Wang W."/>
            <person name="Yang Q."/>
            <person name="Chen L."/>
            <person name="Sun Z."/>
            <person name="Wang K."/>
            <person name="Pan B."/>
            <person name="Chen J."/>
            <person name="Bao Y."/>
            <person name="Liu F."/>
            <person name="Qi X."/>
            <person name="Gang D.R."/>
            <person name="Wen J."/>
            <person name="Li J."/>
        </authorList>
    </citation>
    <scope>NUCLEOTIDE SEQUENCE</scope>
    <source>
        <strain evidence="18">Dzin_1.0</strain>
    </source>
</reference>
<keyword evidence="11 16" id="KW-0472">Membrane</keyword>
<dbReference type="InterPro" id="IPR017441">
    <property type="entry name" value="Protein_kinase_ATP_BS"/>
</dbReference>
<reference evidence="18" key="1">
    <citation type="submission" date="2021-03" db="EMBL/GenBank/DDBJ databases">
        <authorList>
            <person name="Li Z."/>
            <person name="Yang C."/>
        </authorList>
    </citation>
    <scope>NUCLEOTIDE SEQUENCE</scope>
    <source>
        <strain evidence="18">Dzin_1.0</strain>
        <tissue evidence="18">Leaf</tissue>
    </source>
</reference>
<dbReference type="GO" id="GO:0005886">
    <property type="term" value="C:plasma membrane"/>
    <property type="evidence" value="ECO:0007669"/>
    <property type="project" value="UniProtKB-SubCell"/>
</dbReference>
<dbReference type="PROSITE" id="PS00108">
    <property type="entry name" value="PROTEIN_KINASE_ST"/>
    <property type="match status" value="1"/>
</dbReference>
<feature type="compositionally biased region" description="Low complexity" evidence="15">
    <location>
        <begin position="1"/>
        <end position="19"/>
    </location>
</feature>
<feature type="compositionally biased region" description="Pro residues" evidence="15">
    <location>
        <begin position="188"/>
        <end position="197"/>
    </location>
</feature>
<dbReference type="GO" id="GO:0005524">
    <property type="term" value="F:ATP binding"/>
    <property type="evidence" value="ECO:0007669"/>
    <property type="project" value="UniProtKB-UniRule"/>
</dbReference>
<evidence type="ECO:0000256" key="7">
    <source>
        <dbReference type="ARBA" id="ARBA00022741"/>
    </source>
</evidence>
<gene>
    <name evidence="18" type="ORF">J5N97_007442</name>
</gene>
<dbReference type="CDD" id="cd14066">
    <property type="entry name" value="STKc_IRAK"/>
    <property type="match status" value="1"/>
</dbReference>
<evidence type="ECO:0000256" key="16">
    <source>
        <dbReference type="SAM" id="Phobius"/>
    </source>
</evidence>
<evidence type="ECO:0000256" key="10">
    <source>
        <dbReference type="ARBA" id="ARBA00022989"/>
    </source>
</evidence>
<evidence type="ECO:0000256" key="1">
    <source>
        <dbReference type="ARBA" id="ARBA00004162"/>
    </source>
</evidence>
<evidence type="ECO:0000256" key="3">
    <source>
        <dbReference type="ARBA" id="ARBA00022475"/>
    </source>
</evidence>
<dbReference type="InterPro" id="IPR001245">
    <property type="entry name" value="Ser-Thr/Tyr_kinase_cat_dom"/>
</dbReference>
<dbReference type="Gene3D" id="3.30.200.20">
    <property type="entry name" value="Phosphorylase Kinase, domain 1"/>
    <property type="match status" value="1"/>
</dbReference>
<dbReference type="InterPro" id="IPR000719">
    <property type="entry name" value="Prot_kinase_dom"/>
</dbReference>
<accession>A0A9D5HUJ3</accession>
<comment type="subcellular location">
    <subcellularLocation>
        <location evidence="1">Cell membrane</location>
        <topology evidence="1">Single-pass membrane protein</topology>
    </subcellularLocation>
</comment>
<keyword evidence="5" id="KW-0808">Transferase</keyword>
<dbReference type="InterPro" id="IPR047117">
    <property type="entry name" value="PERK1-13-like"/>
</dbReference>
<feature type="transmembrane region" description="Helical" evidence="16">
    <location>
        <begin position="304"/>
        <end position="326"/>
    </location>
</feature>
<proteinExistence type="predicted"/>
<dbReference type="SMART" id="SM00220">
    <property type="entry name" value="S_TKc"/>
    <property type="match status" value="1"/>
</dbReference>
<feature type="compositionally biased region" description="Low complexity" evidence="15">
    <location>
        <begin position="27"/>
        <end position="38"/>
    </location>
</feature>
<feature type="binding site" evidence="14">
    <location>
        <position position="430"/>
    </location>
    <ligand>
        <name>ATP</name>
        <dbReference type="ChEBI" id="CHEBI:30616"/>
    </ligand>
</feature>
<evidence type="ECO:0000256" key="5">
    <source>
        <dbReference type="ARBA" id="ARBA00022679"/>
    </source>
</evidence>
<evidence type="ECO:0000256" key="14">
    <source>
        <dbReference type="PROSITE-ProRule" id="PRU10141"/>
    </source>
</evidence>
<feature type="compositionally biased region" description="Polar residues" evidence="15">
    <location>
        <begin position="268"/>
        <end position="282"/>
    </location>
</feature>
<dbReference type="FunFam" id="3.30.200.20:FF:000212">
    <property type="entry name" value="Proline-rich receptor-like protein kinase PERK8"/>
    <property type="match status" value="1"/>
</dbReference>
<dbReference type="Gene3D" id="1.10.510.10">
    <property type="entry name" value="Transferase(Phosphotransferase) domain 1"/>
    <property type="match status" value="1"/>
</dbReference>
<feature type="compositionally biased region" description="Pro residues" evidence="15">
    <location>
        <begin position="150"/>
        <end position="165"/>
    </location>
</feature>
<keyword evidence="8" id="KW-0418">Kinase</keyword>
<dbReference type="AlphaFoldDB" id="A0A9D5HUJ3"/>
<evidence type="ECO:0000256" key="8">
    <source>
        <dbReference type="ARBA" id="ARBA00022777"/>
    </source>
</evidence>
<keyword evidence="4" id="KW-0723">Serine/threonine-protein kinase</keyword>
<keyword evidence="6 16" id="KW-0812">Transmembrane</keyword>
<keyword evidence="7 14" id="KW-0547">Nucleotide-binding</keyword>
<feature type="compositionally biased region" description="Polar residues" evidence="15">
    <location>
        <begin position="244"/>
        <end position="256"/>
    </location>
</feature>
<evidence type="ECO:0000256" key="4">
    <source>
        <dbReference type="ARBA" id="ARBA00022527"/>
    </source>
</evidence>
<evidence type="ECO:0000256" key="15">
    <source>
        <dbReference type="SAM" id="MobiDB-lite"/>
    </source>
</evidence>
<keyword evidence="3" id="KW-1003">Cell membrane</keyword>
<dbReference type="EMBL" id="JAGGNH010000001">
    <property type="protein sequence ID" value="KAJ0989086.1"/>
    <property type="molecule type" value="Genomic_DNA"/>
</dbReference>
<keyword evidence="19" id="KW-1185">Reference proteome</keyword>
<dbReference type="OrthoDB" id="10427364at2759"/>
<protein>
    <recommendedName>
        <fullName evidence="2">non-specific serine/threonine protein kinase</fullName>
        <ecNumber evidence="2">2.7.11.1</ecNumber>
    </recommendedName>
</protein>
<evidence type="ECO:0000313" key="18">
    <source>
        <dbReference type="EMBL" id="KAJ0989086.1"/>
    </source>
</evidence>
<dbReference type="Proteomes" id="UP001085076">
    <property type="component" value="Miscellaneous, Linkage group lg01"/>
</dbReference>
<evidence type="ECO:0000259" key="17">
    <source>
        <dbReference type="PROSITE" id="PS50011"/>
    </source>
</evidence>
<dbReference type="PROSITE" id="PS50011">
    <property type="entry name" value="PROTEIN_KINASE_DOM"/>
    <property type="match status" value="1"/>
</dbReference>
<feature type="domain" description="Protein kinase" evidence="17">
    <location>
        <begin position="402"/>
        <end position="678"/>
    </location>
</feature>
<dbReference type="InterPro" id="IPR011009">
    <property type="entry name" value="Kinase-like_dom_sf"/>
</dbReference>
<evidence type="ECO:0000256" key="12">
    <source>
        <dbReference type="ARBA" id="ARBA00047899"/>
    </source>
</evidence>
<name>A0A9D5HUJ3_9LILI</name>
<dbReference type="EC" id="2.7.11.1" evidence="2"/>
<dbReference type="Pfam" id="PF07714">
    <property type="entry name" value="PK_Tyr_Ser-Thr"/>
    <property type="match status" value="1"/>
</dbReference>
<comment type="catalytic activity">
    <reaction evidence="12">
        <text>L-threonyl-[protein] + ATP = O-phospho-L-threonyl-[protein] + ADP + H(+)</text>
        <dbReference type="Rhea" id="RHEA:46608"/>
        <dbReference type="Rhea" id="RHEA-COMP:11060"/>
        <dbReference type="Rhea" id="RHEA-COMP:11605"/>
        <dbReference type="ChEBI" id="CHEBI:15378"/>
        <dbReference type="ChEBI" id="CHEBI:30013"/>
        <dbReference type="ChEBI" id="CHEBI:30616"/>
        <dbReference type="ChEBI" id="CHEBI:61977"/>
        <dbReference type="ChEBI" id="CHEBI:456216"/>
        <dbReference type="EC" id="2.7.11.1"/>
    </reaction>
</comment>
<feature type="region of interest" description="Disordered" evidence="15">
    <location>
        <begin position="1"/>
        <end position="295"/>
    </location>
</feature>
<dbReference type="PANTHER" id="PTHR47982:SF32">
    <property type="entry name" value="NON-SPECIFIC SERINE_THREONINE PROTEIN KINASE"/>
    <property type="match status" value="1"/>
</dbReference>
<feature type="compositionally biased region" description="Pro residues" evidence="15">
    <location>
        <begin position="84"/>
        <end position="121"/>
    </location>
</feature>
<comment type="catalytic activity">
    <reaction evidence="13">
        <text>L-seryl-[protein] + ATP = O-phospho-L-seryl-[protein] + ADP + H(+)</text>
        <dbReference type="Rhea" id="RHEA:17989"/>
        <dbReference type="Rhea" id="RHEA-COMP:9863"/>
        <dbReference type="Rhea" id="RHEA-COMP:11604"/>
        <dbReference type="ChEBI" id="CHEBI:15378"/>
        <dbReference type="ChEBI" id="CHEBI:29999"/>
        <dbReference type="ChEBI" id="CHEBI:30616"/>
        <dbReference type="ChEBI" id="CHEBI:83421"/>
        <dbReference type="ChEBI" id="CHEBI:456216"/>
        <dbReference type="EC" id="2.7.11.1"/>
    </reaction>
</comment>
<comment type="caution">
    <text evidence="18">The sequence shown here is derived from an EMBL/GenBank/DDBJ whole genome shotgun (WGS) entry which is preliminary data.</text>
</comment>
<feature type="compositionally biased region" description="Pro residues" evidence="15">
    <location>
        <begin position="128"/>
        <end position="140"/>
    </location>
</feature>
<dbReference type="InterPro" id="IPR008271">
    <property type="entry name" value="Ser/Thr_kinase_AS"/>
</dbReference>
<evidence type="ECO:0000256" key="2">
    <source>
        <dbReference type="ARBA" id="ARBA00012513"/>
    </source>
</evidence>
<keyword evidence="9 14" id="KW-0067">ATP-binding</keyword>
<evidence type="ECO:0000256" key="11">
    <source>
        <dbReference type="ARBA" id="ARBA00023136"/>
    </source>
</evidence>
<keyword evidence="10 16" id="KW-1133">Transmembrane helix</keyword>
<evidence type="ECO:0000256" key="13">
    <source>
        <dbReference type="ARBA" id="ARBA00048679"/>
    </source>
</evidence>